<evidence type="ECO:0000256" key="7">
    <source>
        <dbReference type="SAM" id="Phobius"/>
    </source>
</evidence>
<evidence type="ECO:0000313" key="11">
    <source>
        <dbReference type="Proteomes" id="UP000660861"/>
    </source>
</evidence>
<dbReference type="Proteomes" id="UP000660861">
    <property type="component" value="Unassembled WGS sequence"/>
</dbReference>
<evidence type="ECO:0000256" key="6">
    <source>
        <dbReference type="ARBA" id="ARBA00038076"/>
    </source>
</evidence>
<dbReference type="InterPro" id="IPR025857">
    <property type="entry name" value="MacB_PCD"/>
</dbReference>
<dbReference type="PANTHER" id="PTHR30572:SF4">
    <property type="entry name" value="ABC TRANSPORTER PERMEASE YTRF"/>
    <property type="match status" value="1"/>
</dbReference>
<dbReference type="GO" id="GO:0005886">
    <property type="term" value="C:plasma membrane"/>
    <property type="evidence" value="ECO:0007669"/>
    <property type="project" value="UniProtKB-SubCell"/>
</dbReference>
<feature type="transmembrane region" description="Helical" evidence="7">
    <location>
        <begin position="359"/>
        <end position="377"/>
    </location>
</feature>
<evidence type="ECO:0000256" key="1">
    <source>
        <dbReference type="ARBA" id="ARBA00004651"/>
    </source>
</evidence>
<keyword evidence="4 7" id="KW-1133">Transmembrane helix</keyword>
<feature type="transmembrane region" description="Helical" evidence="7">
    <location>
        <begin position="264"/>
        <end position="294"/>
    </location>
</feature>
<dbReference type="InterPro" id="IPR003838">
    <property type="entry name" value="ABC3_permease_C"/>
</dbReference>
<dbReference type="AlphaFoldDB" id="A0A926E822"/>
<keyword evidence="5 7" id="KW-0472">Membrane</keyword>
<evidence type="ECO:0000259" key="9">
    <source>
        <dbReference type="Pfam" id="PF12704"/>
    </source>
</evidence>
<accession>A0A926E822</accession>
<dbReference type="Pfam" id="PF12704">
    <property type="entry name" value="MacB_PCD"/>
    <property type="match status" value="1"/>
</dbReference>
<proteinExistence type="inferred from homology"/>
<sequence length="394" mass="41892">MFDLMIASVKNLSRKKFRSFLTILAICISVASFVLISTIGNVGKDAIETELSGLGIDGVSILPENKDTAKLGDAQLQEIKSYEGVSSAVPIVMQYSSIQIGPEPTQSLIWGIDAGAKQVISLTPIHGRLINRFDIATSANVCVVDESVAQASYHRSNIVGKKVKLNIGGSWESFEVVGVVSSGGNILQGMVGNYIPSFLYVPYSSLSRLTGKASFDRIAIKVQEDYDADAVGDELVAVLNQQTDTTGTYKSENISQQKEQLSNLLSIITGVLSVIAGISLVVAGLGIMTVMMSSVTERTREIGIKKAIGASRRNIMIEFLIETMTISLLGSLIGTAVGLGVAMMGCFLVGMDLVVRPELILTCIGFSVGIGVVFGVYPASKAANLKPVEALRNE</sequence>
<evidence type="ECO:0000259" key="8">
    <source>
        <dbReference type="Pfam" id="PF02687"/>
    </source>
</evidence>
<dbReference type="PANTHER" id="PTHR30572">
    <property type="entry name" value="MEMBRANE COMPONENT OF TRANSPORTER-RELATED"/>
    <property type="match status" value="1"/>
</dbReference>
<evidence type="ECO:0000256" key="3">
    <source>
        <dbReference type="ARBA" id="ARBA00022692"/>
    </source>
</evidence>
<evidence type="ECO:0000313" key="10">
    <source>
        <dbReference type="EMBL" id="MBC8569585.1"/>
    </source>
</evidence>
<dbReference type="RefSeq" id="WP_262396681.1">
    <property type="nucleotide sequence ID" value="NZ_JACRTC010000001.1"/>
</dbReference>
<keyword evidence="11" id="KW-1185">Reference proteome</keyword>
<comment type="caution">
    <text evidence="10">The sequence shown here is derived from an EMBL/GenBank/DDBJ whole genome shotgun (WGS) entry which is preliminary data.</text>
</comment>
<organism evidence="10 11">
    <name type="scientific">Zongyangia hominis</name>
    <dbReference type="NCBI Taxonomy" id="2763677"/>
    <lineage>
        <taxon>Bacteria</taxon>
        <taxon>Bacillati</taxon>
        <taxon>Bacillota</taxon>
        <taxon>Clostridia</taxon>
        <taxon>Eubacteriales</taxon>
        <taxon>Oscillospiraceae</taxon>
        <taxon>Zongyangia</taxon>
    </lineage>
</organism>
<comment type="similarity">
    <text evidence="6">Belongs to the ABC-4 integral membrane protein family.</text>
</comment>
<feature type="transmembrane region" description="Helical" evidence="7">
    <location>
        <begin position="315"/>
        <end position="339"/>
    </location>
</feature>
<gene>
    <name evidence="10" type="ORF">H8709_01950</name>
</gene>
<feature type="transmembrane region" description="Helical" evidence="7">
    <location>
        <begin position="20"/>
        <end position="40"/>
    </location>
</feature>
<reference evidence="10" key="1">
    <citation type="submission" date="2020-08" db="EMBL/GenBank/DDBJ databases">
        <title>Genome public.</title>
        <authorList>
            <person name="Liu C."/>
            <person name="Sun Q."/>
        </authorList>
    </citation>
    <scope>NUCLEOTIDE SEQUENCE</scope>
    <source>
        <strain evidence="10">NSJ-54</strain>
    </source>
</reference>
<keyword evidence="3 7" id="KW-0812">Transmembrane</keyword>
<dbReference type="InterPro" id="IPR050250">
    <property type="entry name" value="Macrolide_Exporter_MacB"/>
</dbReference>
<comment type="subcellular location">
    <subcellularLocation>
        <location evidence="1">Cell membrane</location>
        <topology evidence="1">Multi-pass membrane protein</topology>
    </subcellularLocation>
</comment>
<evidence type="ECO:0000256" key="4">
    <source>
        <dbReference type="ARBA" id="ARBA00022989"/>
    </source>
</evidence>
<feature type="domain" description="ABC3 transporter permease C-terminal" evidence="8">
    <location>
        <begin position="274"/>
        <end position="387"/>
    </location>
</feature>
<evidence type="ECO:0000256" key="5">
    <source>
        <dbReference type="ARBA" id="ARBA00023136"/>
    </source>
</evidence>
<dbReference type="EMBL" id="JACRTC010000001">
    <property type="protein sequence ID" value="MBC8569585.1"/>
    <property type="molecule type" value="Genomic_DNA"/>
</dbReference>
<name>A0A926E822_9FIRM</name>
<feature type="domain" description="MacB-like periplasmic core" evidence="9">
    <location>
        <begin position="19"/>
        <end position="237"/>
    </location>
</feature>
<dbReference type="Pfam" id="PF02687">
    <property type="entry name" value="FtsX"/>
    <property type="match status" value="1"/>
</dbReference>
<keyword evidence="2" id="KW-1003">Cell membrane</keyword>
<evidence type="ECO:0000256" key="2">
    <source>
        <dbReference type="ARBA" id="ARBA00022475"/>
    </source>
</evidence>
<protein>
    <submittedName>
        <fullName evidence="10">ABC transporter permease</fullName>
    </submittedName>
</protein>
<dbReference type="GO" id="GO:0022857">
    <property type="term" value="F:transmembrane transporter activity"/>
    <property type="evidence" value="ECO:0007669"/>
    <property type="project" value="TreeGrafter"/>
</dbReference>